<dbReference type="PANTHER" id="PTHR33706">
    <property type="entry name" value="MORN VARIANT REPEAT PROTEIN"/>
    <property type="match status" value="1"/>
</dbReference>
<accession>A0A8S1RLS3</accession>
<sequence length="653" mass="76614">MEYCGNYQRFSSDFTYREDPCVDHPQNQCQTICVANHTCKRKFCQVCQLEHQVEPNQMIPYNMFTQKLFNKVSGLNLEDNKLLDDSKLQLKNVISKMEKQFQLILEDFKNTFKNVFELIEQTNEKYLDLVCKIFDPRACSNNDLDKLIQIFSGNILDDWIKQLLVKLNQKIDEQMKVACKIILNIEKSLGISEQNMNPQPLLLSTVSIEVEFTKQNELNYMKDGVILRIEKIQDLQKTPQIMKNIEQIKNLKWEGQYDKNKIGKWKATWNGKELDIGGNYNQMGQKEGVWKELFENYWEYSKVIYIGEYKEGIKQGNWDIIKQVGDKYEKIGGGLYDQNGKKNGNWKDLYKFYYKFCQIYFVGKYDQGIPIEKWDIIQKDKIIGGGEYDKEGNKIGKWKQLEKNFWEYFIIIQISHCQVMKEGSYQNKKKRLGRWDTIYKGKIIGGGSYDENSMKDGEWTELYEQFLDNCQVTYVGQYKNGTKKGKWNTLFENKIVAGGNYNDYGMKYGQWSVIHKAFKNKYNIIQNGKYLNGKKTGKWNFNYQIKSIGGGNYDENGKKIGIWTELNENYGENCLVIYIGEYKAGIKQGNWQTLYKNNQIGGGLYNENGMKDGKWIELSDSFDDNTQAKRKVYHQEYQNGVKIGFSVDHPLEQ</sequence>
<name>A0A8S1RLS3_9CILI</name>
<dbReference type="Proteomes" id="UP000692954">
    <property type="component" value="Unassembled WGS sequence"/>
</dbReference>
<keyword evidence="2" id="KW-1185">Reference proteome</keyword>
<proteinExistence type="predicted"/>
<organism evidence="1 2">
    <name type="scientific">Paramecium sonneborni</name>
    <dbReference type="NCBI Taxonomy" id="65129"/>
    <lineage>
        <taxon>Eukaryota</taxon>
        <taxon>Sar</taxon>
        <taxon>Alveolata</taxon>
        <taxon>Ciliophora</taxon>
        <taxon>Intramacronucleata</taxon>
        <taxon>Oligohymenophorea</taxon>
        <taxon>Peniculida</taxon>
        <taxon>Parameciidae</taxon>
        <taxon>Paramecium</taxon>
    </lineage>
</organism>
<dbReference type="PANTHER" id="PTHR33706:SF1">
    <property type="entry name" value="TPR REPEAT PROTEIN"/>
    <property type="match status" value="1"/>
</dbReference>
<protein>
    <submittedName>
        <fullName evidence="1">Uncharacterized protein</fullName>
    </submittedName>
</protein>
<gene>
    <name evidence="1" type="ORF">PSON_ATCC_30995.1.T1820004</name>
</gene>
<reference evidence="1" key="1">
    <citation type="submission" date="2021-01" db="EMBL/GenBank/DDBJ databases">
        <authorList>
            <consortium name="Genoscope - CEA"/>
            <person name="William W."/>
        </authorList>
    </citation>
    <scope>NUCLEOTIDE SEQUENCE</scope>
</reference>
<dbReference type="AlphaFoldDB" id="A0A8S1RLS3"/>
<comment type="caution">
    <text evidence="1">The sequence shown here is derived from an EMBL/GenBank/DDBJ whole genome shotgun (WGS) entry which is preliminary data.</text>
</comment>
<dbReference type="EMBL" id="CAJJDN010000182">
    <property type="protein sequence ID" value="CAD8127979.1"/>
    <property type="molecule type" value="Genomic_DNA"/>
</dbReference>
<evidence type="ECO:0000313" key="2">
    <source>
        <dbReference type="Proteomes" id="UP000692954"/>
    </source>
</evidence>
<evidence type="ECO:0000313" key="1">
    <source>
        <dbReference type="EMBL" id="CAD8127979.1"/>
    </source>
</evidence>